<evidence type="ECO:0000313" key="6">
    <source>
        <dbReference type="Proteomes" id="UP000053257"/>
    </source>
</evidence>
<dbReference type="AlphaFoldDB" id="A0A0C3PPU6"/>
<dbReference type="STRING" id="745531.A0A0C3PPU6"/>
<keyword evidence="6" id="KW-1185">Reference proteome</keyword>
<name>A0A0C3PPU6_PHLG1</name>
<reference evidence="5 6" key="1">
    <citation type="journal article" date="2014" name="PLoS Genet.">
        <title>Analysis of the Phlebiopsis gigantea genome, transcriptome and secretome provides insight into its pioneer colonization strategies of wood.</title>
        <authorList>
            <person name="Hori C."/>
            <person name="Ishida T."/>
            <person name="Igarashi K."/>
            <person name="Samejima M."/>
            <person name="Suzuki H."/>
            <person name="Master E."/>
            <person name="Ferreira P."/>
            <person name="Ruiz-Duenas F.J."/>
            <person name="Held B."/>
            <person name="Canessa P."/>
            <person name="Larrondo L.F."/>
            <person name="Schmoll M."/>
            <person name="Druzhinina I.S."/>
            <person name="Kubicek C.P."/>
            <person name="Gaskell J.A."/>
            <person name="Kersten P."/>
            <person name="St John F."/>
            <person name="Glasner J."/>
            <person name="Sabat G."/>
            <person name="Splinter BonDurant S."/>
            <person name="Syed K."/>
            <person name="Yadav J."/>
            <person name="Mgbeahuruike A.C."/>
            <person name="Kovalchuk A."/>
            <person name="Asiegbu F.O."/>
            <person name="Lackner G."/>
            <person name="Hoffmeister D."/>
            <person name="Rencoret J."/>
            <person name="Gutierrez A."/>
            <person name="Sun H."/>
            <person name="Lindquist E."/>
            <person name="Barry K."/>
            <person name="Riley R."/>
            <person name="Grigoriev I.V."/>
            <person name="Henrissat B."/>
            <person name="Kues U."/>
            <person name="Berka R.M."/>
            <person name="Martinez A.T."/>
            <person name="Covert S.F."/>
            <person name="Blanchette R.A."/>
            <person name="Cullen D."/>
        </authorList>
    </citation>
    <scope>NUCLEOTIDE SEQUENCE [LARGE SCALE GENOMIC DNA]</scope>
    <source>
        <strain evidence="5 6">11061_1 CR5-6</strain>
    </source>
</reference>
<feature type="compositionally biased region" description="Basic residues" evidence="3">
    <location>
        <begin position="350"/>
        <end position="359"/>
    </location>
</feature>
<feature type="region of interest" description="Disordered" evidence="3">
    <location>
        <begin position="262"/>
        <end position="298"/>
    </location>
</feature>
<evidence type="ECO:0000256" key="2">
    <source>
        <dbReference type="PROSITE-ProRule" id="PRU00035"/>
    </source>
</evidence>
<dbReference type="PANTHER" id="PTHR47343:SF1">
    <property type="entry name" value="TRANSCRIPTIONAL ACTIVATOR SPT7"/>
    <property type="match status" value="1"/>
</dbReference>
<evidence type="ECO:0000256" key="3">
    <source>
        <dbReference type="SAM" id="MobiDB-lite"/>
    </source>
</evidence>
<gene>
    <name evidence="5" type="ORF">PHLGIDRAFT_103496</name>
</gene>
<dbReference type="SMART" id="SM00297">
    <property type="entry name" value="BROMO"/>
    <property type="match status" value="1"/>
</dbReference>
<feature type="compositionally biased region" description="Polar residues" evidence="3">
    <location>
        <begin position="165"/>
        <end position="176"/>
    </location>
</feature>
<accession>A0A0C3PPU6</accession>
<dbReference type="InterPro" id="IPR037782">
    <property type="entry name" value="Spt7"/>
</dbReference>
<dbReference type="HOGENOM" id="CLU_006198_1_0_1"/>
<dbReference type="PROSITE" id="PS50014">
    <property type="entry name" value="BROMODOMAIN_2"/>
    <property type="match status" value="1"/>
</dbReference>
<dbReference type="InterPro" id="IPR001487">
    <property type="entry name" value="Bromodomain"/>
</dbReference>
<dbReference type="OrthoDB" id="21449at2759"/>
<feature type="domain" description="Bromo" evidence="4">
    <location>
        <begin position="61"/>
        <end position="131"/>
    </location>
</feature>
<dbReference type="GO" id="GO:0006325">
    <property type="term" value="P:chromatin organization"/>
    <property type="evidence" value="ECO:0007669"/>
    <property type="project" value="UniProtKB-ARBA"/>
</dbReference>
<evidence type="ECO:0000256" key="1">
    <source>
        <dbReference type="ARBA" id="ARBA00023117"/>
    </source>
</evidence>
<evidence type="ECO:0000259" key="4">
    <source>
        <dbReference type="PROSITE" id="PS50014"/>
    </source>
</evidence>
<dbReference type="Pfam" id="PF00439">
    <property type="entry name" value="Bromodomain"/>
    <property type="match status" value="1"/>
</dbReference>
<dbReference type="CDD" id="cd22927">
    <property type="entry name" value="HFD_SPT7"/>
    <property type="match status" value="1"/>
</dbReference>
<dbReference type="GO" id="GO:0000124">
    <property type="term" value="C:SAGA complex"/>
    <property type="evidence" value="ECO:0007669"/>
    <property type="project" value="InterPro"/>
</dbReference>
<dbReference type="GO" id="GO:0046695">
    <property type="term" value="C:SLIK (SAGA-like) complex"/>
    <property type="evidence" value="ECO:0007669"/>
    <property type="project" value="InterPro"/>
</dbReference>
<sequence length="802" mass="88405">MNNLLRTLTDSQQQANGSEPNLKLLLNAVKEARRQANDAKVGDAFYDSLDGLLQDVRMVTMDNRDAEAFLKPVLKSEVPDYYDVIMHPMDLQTMQKKVRQKQYKSKREFKDDLDLIYNNCLLYNANETHPLRQCVTRLRAKAEKLLKNITDRKERVEPPIPSDISRGNTPKLNGTVNGHVRPRPVALTKSPTPVKLLGPSNAPAPRRDAPFAETPAILRTAEGMSEFAQLDRELDARLQGEFLANGLSGPSLEEQLRYYAGVESEGDSDDMLTADGEVGEKRKINSAQDNRPRKRARFRSPDKDVVELWWDVMQTDTMIGNALPVLRYAASEDPSSSTPPKNIIDPPRKSGQRLRKKRRKEDERSQRTLLYHMNNNIRTVRRVRDTHARLTVLKETSAEDGSGAGGQPPEPLPPPSLDDSDDAVDDRPWRVGASGLDIGEQTADDCMHWMGSKVLEHAGFQGSSKVALDVLAGVTSDYLLNVGRTLRFLCDKYTHKMTSEEIILHTLFESGVTRIHDLERYVQEDIVRYGARMTDLEKKLRNAYTEATADQAWDDEALFKMEDDEEEDSEFVMGNFADTLGDDFLGLRELGIAAEFGLQSLSVPKKLLKGKNKGVKDGPAAANPSEPPPPFPPPPPFVPLDSHTVEDQIGLLQPYYHSRLAAVAGPSAQSVAIPPIPPPFGSHIPGAYQPMQYQPMAAPFPPHAVPLPAITLPDDTPTTVQQKLGPLGQVVKANPSAGTSKKKAPPKPKIAPDGGGGDAQLNETPAATPAATAPDTPRRPKPTPTKKKKTLDTLPPVIMAAG</sequence>
<feature type="compositionally biased region" description="Basic residues" evidence="3">
    <location>
        <begin position="779"/>
        <end position="789"/>
    </location>
</feature>
<feature type="compositionally biased region" description="Low complexity" evidence="3">
    <location>
        <begin position="764"/>
        <end position="775"/>
    </location>
</feature>
<dbReference type="PRINTS" id="PR00503">
    <property type="entry name" value="BROMODOMAIN"/>
</dbReference>
<dbReference type="SUPFAM" id="SSF47370">
    <property type="entry name" value="Bromodomain"/>
    <property type="match status" value="1"/>
</dbReference>
<dbReference type="GO" id="GO:0005198">
    <property type="term" value="F:structural molecule activity"/>
    <property type="evidence" value="ECO:0007669"/>
    <property type="project" value="TreeGrafter"/>
</dbReference>
<feature type="region of interest" description="Disordered" evidence="3">
    <location>
        <begin position="394"/>
        <end position="435"/>
    </location>
</feature>
<dbReference type="PANTHER" id="PTHR47343">
    <property type="entry name" value="TRANSCRIPTIONAL ACTIVATOR SPT7"/>
    <property type="match status" value="1"/>
</dbReference>
<dbReference type="InterPro" id="IPR009072">
    <property type="entry name" value="Histone-fold"/>
</dbReference>
<dbReference type="EMBL" id="KN840471">
    <property type="protein sequence ID" value="KIP09038.1"/>
    <property type="molecule type" value="Genomic_DNA"/>
</dbReference>
<feature type="region of interest" description="Disordered" evidence="3">
    <location>
        <begin position="330"/>
        <end position="368"/>
    </location>
</feature>
<organism evidence="5 6">
    <name type="scientific">Phlebiopsis gigantea (strain 11061_1 CR5-6)</name>
    <name type="common">White-rot fungus</name>
    <name type="synonym">Peniophora gigantea</name>
    <dbReference type="NCBI Taxonomy" id="745531"/>
    <lineage>
        <taxon>Eukaryota</taxon>
        <taxon>Fungi</taxon>
        <taxon>Dikarya</taxon>
        <taxon>Basidiomycota</taxon>
        <taxon>Agaricomycotina</taxon>
        <taxon>Agaricomycetes</taxon>
        <taxon>Polyporales</taxon>
        <taxon>Phanerochaetaceae</taxon>
        <taxon>Phlebiopsis</taxon>
    </lineage>
</organism>
<feature type="compositionally biased region" description="Pro residues" evidence="3">
    <location>
        <begin position="625"/>
        <end position="637"/>
    </location>
</feature>
<feature type="region of interest" description="Disordered" evidence="3">
    <location>
        <begin position="609"/>
        <end position="637"/>
    </location>
</feature>
<feature type="region of interest" description="Disordered" evidence="3">
    <location>
        <begin position="715"/>
        <end position="802"/>
    </location>
</feature>
<dbReference type="Proteomes" id="UP000053257">
    <property type="component" value="Unassembled WGS sequence"/>
</dbReference>
<dbReference type="GO" id="GO:0046982">
    <property type="term" value="F:protein heterodimerization activity"/>
    <property type="evidence" value="ECO:0007669"/>
    <property type="project" value="InterPro"/>
</dbReference>
<dbReference type="GO" id="GO:0006357">
    <property type="term" value="P:regulation of transcription by RNA polymerase II"/>
    <property type="evidence" value="ECO:0007669"/>
    <property type="project" value="TreeGrafter"/>
</dbReference>
<dbReference type="Gene3D" id="1.20.920.10">
    <property type="entry name" value="Bromodomain-like"/>
    <property type="match status" value="1"/>
</dbReference>
<keyword evidence="1 2" id="KW-0103">Bromodomain</keyword>
<evidence type="ECO:0000313" key="5">
    <source>
        <dbReference type="EMBL" id="KIP09038.1"/>
    </source>
</evidence>
<feature type="region of interest" description="Disordered" evidence="3">
    <location>
        <begin position="156"/>
        <end position="209"/>
    </location>
</feature>
<protein>
    <recommendedName>
        <fullName evidence="4">Bromo domain-containing protein</fullName>
    </recommendedName>
</protein>
<dbReference type="InterPro" id="IPR036427">
    <property type="entry name" value="Bromodomain-like_sf"/>
</dbReference>
<proteinExistence type="predicted"/>
<dbReference type="Gene3D" id="1.10.20.10">
    <property type="entry name" value="Histone, subunit A"/>
    <property type="match status" value="1"/>
</dbReference>